<reference evidence="1" key="1">
    <citation type="submission" date="2021-01" db="EMBL/GenBank/DDBJ databases">
        <authorList>
            <consortium name="Genoscope - CEA"/>
            <person name="William W."/>
        </authorList>
    </citation>
    <scope>NUCLEOTIDE SEQUENCE</scope>
</reference>
<keyword evidence="2" id="KW-1185">Reference proteome</keyword>
<protein>
    <submittedName>
        <fullName evidence="1">Uncharacterized protein</fullName>
    </submittedName>
</protein>
<dbReference type="EMBL" id="CAJJDP010000041">
    <property type="protein sequence ID" value="CAD8162479.1"/>
    <property type="molecule type" value="Genomic_DNA"/>
</dbReference>
<evidence type="ECO:0000313" key="1">
    <source>
        <dbReference type="EMBL" id="CAD8162479.1"/>
    </source>
</evidence>
<sequence length="350" mass="41928">MEQRKSWQQLVLNMKDNVYYFFYPKKKQLKIFMISVYQEKSNLAKFRNQFISIKHQNQPEYLITKLNIDQQLFNYFKEFSQWDEVTLIKELKEIEQNIQNFNKIVLRTKSSCVSKGRFELKNKKRFKLSNQCILPRSLKIDQLKEIICSLNQLGDTINPQAIEKSEQTLHQYIMDLMLNNNAYLNETLFGVLGQYNQVKDLNQEKFPEFQRFGELYKQISEKHFILNKWIHPNLQIKINCILLKEKFSNKIQELIQSKTGKKISQVQMIYSGTKDGLNGQNVNEKSKWQMQFVVGFKFKQSAYIWSLYSLQMDNQINIFKMIHVLPLYSHKRKIKLFLQNRRLNNMPSTA</sequence>
<comment type="caution">
    <text evidence="1">The sequence shown here is derived from an EMBL/GenBank/DDBJ whole genome shotgun (WGS) entry which is preliminary data.</text>
</comment>
<gene>
    <name evidence="1" type="ORF">POCTA_138.1.T0410284</name>
</gene>
<evidence type="ECO:0000313" key="2">
    <source>
        <dbReference type="Proteomes" id="UP000683925"/>
    </source>
</evidence>
<proteinExistence type="predicted"/>
<accession>A0A8S1UFC2</accession>
<organism evidence="1 2">
    <name type="scientific">Paramecium octaurelia</name>
    <dbReference type="NCBI Taxonomy" id="43137"/>
    <lineage>
        <taxon>Eukaryota</taxon>
        <taxon>Sar</taxon>
        <taxon>Alveolata</taxon>
        <taxon>Ciliophora</taxon>
        <taxon>Intramacronucleata</taxon>
        <taxon>Oligohymenophorea</taxon>
        <taxon>Peniculida</taxon>
        <taxon>Parameciidae</taxon>
        <taxon>Paramecium</taxon>
    </lineage>
</organism>
<dbReference type="AlphaFoldDB" id="A0A8S1UFC2"/>
<name>A0A8S1UFC2_PAROT</name>
<dbReference type="Proteomes" id="UP000683925">
    <property type="component" value="Unassembled WGS sequence"/>
</dbReference>